<keyword evidence="3" id="KW-1185">Reference proteome</keyword>
<dbReference type="RefSeq" id="WP_111846056.1">
    <property type="nucleotide sequence ID" value="NZ_UEGI01000036.1"/>
</dbReference>
<gene>
    <name evidence="2" type="ORF">ESU54_16935</name>
</gene>
<name>A0A5C6YV06_9FLAO</name>
<dbReference type="AlphaFoldDB" id="A0A5C6YV06"/>
<dbReference type="InterPro" id="IPR007060">
    <property type="entry name" value="FtsL/DivIC"/>
</dbReference>
<feature type="transmembrane region" description="Helical" evidence="1">
    <location>
        <begin position="20"/>
        <end position="40"/>
    </location>
</feature>
<keyword evidence="1" id="KW-0812">Transmembrane</keyword>
<keyword evidence="1" id="KW-1133">Transmembrane helix</keyword>
<accession>A0A5C6YV06</accession>
<reference evidence="2 3" key="1">
    <citation type="submission" date="2019-08" db="EMBL/GenBank/DDBJ databases">
        <title>Genome of Aequorivita antarctica SW49 (type strain).</title>
        <authorList>
            <person name="Bowman J.P."/>
        </authorList>
    </citation>
    <scope>NUCLEOTIDE SEQUENCE [LARGE SCALE GENOMIC DNA]</scope>
    <source>
        <strain evidence="2 3">SW49</strain>
    </source>
</reference>
<evidence type="ECO:0000313" key="2">
    <source>
        <dbReference type="EMBL" id="TXD71415.1"/>
    </source>
</evidence>
<keyword evidence="1" id="KW-0472">Membrane</keyword>
<protein>
    <submittedName>
        <fullName evidence="2">Septum formation initiator family protein</fullName>
    </submittedName>
</protein>
<evidence type="ECO:0000256" key="1">
    <source>
        <dbReference type="SAM" id="Phobius"/>
    </source>
</evidence>
<proteinExistence type="predicted"/>
<organism evidence="2 3">
    <name type="scientific">Aequorivita antarctica</name>
    <dbReference type="NCBI Taxonomy" id="153266"/>
    <lineage>
        <taxon>Bacteria</taxon>
        <taxon>Pseudomonadati</taxon>
        <taxon>Bacteroidota</taxon>
        <taxon>Flavobacteriia</taxon>
        <taxon>Flavobacteriales</taxon>
        <taxon>Flavobacteriaceae</taxon>
        <taxon>Aequorivita</taxon>
    </lineage>
</organism>
<dbReference type="Proteomes" id="UP000321497">
    <property type="component" value="Unassembled WGS sequence"/>
</dbReference>
<dbReference type="EMBL" id="VORT01000019">
    <property type="protein sequence ID" value="TXD71415.1"/>
    <property type="molecule type" value="Genomic_DNA"/>
</dbReference>
<sequence>MSFSEFRQNKWVRFISNKYILILILFIVWMIFFDANSYLIHHELDNDINGLEDNAEFYQKEIDHDKTFIKKMEDSNEMEKFAREKYYLKKENEDIYIIEHEDSIKKEEKR</sequence>
<comment type="caution">
    <text evidence="2">The sequence shown here is derived from an EMBL/GenBank/DDBJ whole genome shotgun (WGS) entry which is preliminary data.</text>
</comment>
<dbReference type="Pfam" id="PF04977">
    <property type="entry name" value="DivIC"/>
    <property type="match status" value="1"/>
</dbReference>
<evidence type="ECO:0000313" key="3">
    <source>
        <dbReference type="Proteomes" id="UP000321497"/>
    </source>
</evidence>
<dbReference type="OrthoDB" id="1467719at2"/>